<keyword evidence="8 11" id="KW-1133">Transmembrane helix</keyword>
<keyword evidence="5 12" id="KW-0808">Transferase</keyword>
<feature type="transmembrane region" description="Helical" evidence="11">
    <location>
        <begin position="95"/>
        <end position="115"/>
    </location>
</feature>
<evidence type="ECO:0000313" key="13">
    <source>
        <dbReference type="Proteomes" id="UP000037460"/>
    </source>
</evidence>
<comment type="pathway">
    <text evidence="2">Protein modification; protein glycosylation.</text>
</comment>
<dbReference type="GO" id="GO:0052925">
    <property type="term" value="F:dol-P-Man:Man(5)GlcNAc(2)-PP-Dol alpha-1,3-mannosyltransferase activity"/>
    <property type="evidence" value="ECO:0007669"/>
    <property type="project" value="UniProtKB-EC"/>
</dbReference>
<name>A0A0M0JIW0_9EUKA</name>
<keyword evidence="7" id="KW-0256">Endoplasmic reticulum</keyword>
<evidence type="ECO:0000256" key="5">
    <source>
        <dbReference type="ARBA" id="ARBA00022679"/>
    </source>
</evidence>
<evidence type="ECO:0000256" key="7">
    <source>
        <dbReference type="ARBA" id="ARBA00022824"/>
    </source>
</evidence>
<feature type="transmembrane region" description="Helical" evidence="11">
    <location>
        <begin position="311"/>
        <end position="333"/>
    </location>
</feature>
<dbReference type="InterPro" id="IPR007873">
    <property type="entry name" value="Glycosyltransferase_ALG3"/>
</dbReference>
<dbReference type="AlphaFoldDB" id="A0A0M0JIW0"/>
<keyword evidence="13" id="KW-1185">Reference proteome</keyword>
<gene>
    <name evidence="12" type="ORF">Ctob_004016</name>
</gene>
<feature type="transmembrane region" description="Helical" evidence="11">
    <location>
        <begin position="171"/>
        <end position="193"/>
    </location>
</feature>
<evidence type="ECO:0000256" key="1">
    <source>
        <dbReference type="ARBA" id="ARBA00004477"/>
    </source>
</evidence>
<evidence type="ECO:0000256" key="3">
    <source>
        <dbReference type="ARBA" id="ARBA00011964"/>
    </source>
</evidence>
<dbReference type="Pfam" id="PF05208">
    <property type="entry name" value="ALG3"/>
    <property type="match status" value="1"/>
</dbReference>
<keyword evidence="9 11" id="KW-0472">Membrane</keyword>
<dbReference type="GO" id="GO:0005789">
    <property type="term" value="C:endoplasmic reticulum membrane"/>
    <property type="evidence" value="ECO:0007669"/>
    <property type="project" value="UniProtKB-SubCell"/>
</dbReference>
<evidence type="ECO:0000256" key="4">
    <source>
        <dbReference type="ARBA" id="ARBA00022676"/>
    </source>
</evidence>
<feature type="transmembrane region" description="Helical" evidence="11">
    <location>
        <begin position="200"/>
        <end position="221"/>
    </location>
</feature>
<dbReference type="PANTHER" id="PTHR12646:SF0">
    <property type="entry name" value="DOL-P-MAN:MAN(5)GLCNAC(2)-PP-DOL ALPHA-1,3-MANNOSYLTRANSFERASE"/>
    <property type="match status" value="1"/>
</dbReference>
<feature type="transmembrane region" description="Helical" evidence="11">
    <location>
        <begin position="147"/>
        <end position="165"/>
    </location>
</feature>
<dbReference type="OrthoDB" id="20028at2759"/>
<accession>A0A0M0JIW0</accession>
<evidence type="ECO:0000256" key="2">
    <source>
        <dbReference type="ARBA" id="ARBA00004922"/>
    </source>
</evidence>
<keyword evidence="4 12" id="KW-0328">Glycosyltransferase</keyword>
<feature type="transmembrane region" description="Helical" evidence="11">
    <location>
        <begin position="66"/>
        <end position="83"/>
    </location>
</feature>
<feature type="transmembrane region" description="Helical" evidence="11">
    <location>
        <begin position="254"/>
        <end position="275"/>
    </location>
</feature>
<evidence type="ECO:0000256" key="9">
    <source>
        <dbReference type="ARBA" id="ARBA00023136"/>
    </source>
</evidence>
<evidence type="ECO:0000256" key="6">
    <source>
        <dbReference type="ARBA" id="ARBA00022692"/>
    </source>
</evidence>
<dbReference type="EMBL" id="JWZX01002884">
    <property type="protein sequence ID" value="KOO26173.1"/>
    <property type="molecule type" value="Genomic_DNA"/>
</dbReference>
<evidence type="ECO:0000256" key="10">
    <source>
        <dbReference type="ARBA" id="ARBA00049506"/>
    </source>
</evidence>
<comment type="caution">
    <text evidence="12">The sequence shown here is derived from an EMBL/GenBank/DDBJ whole genome shotgun (WGS) entry which is preliminary data.</text>
</comment>
<sequence>MVSRWWRRFEVWCAGLLVAETLLTALIVLKRPYTEIDWKAYMEEVKGPIDEGTFDYMQLRGATGPLVYPGGFVALYGALRALAGGDGSDIRTAQWAFVGVYVGTHALAAACYAAARPRSMPPWALLLLCISLRLHSIYVLRLFNDCWAMLLAWASFALFCRGRWVVGCVCFSLGVGVKMSVLLYAPGLLFLLLEAHGIAGAVCHIAICALVQLVLGLPFLLTNPVGYLLRAFGGFGDLNQKWSVNWKMLPAQLFQARAFAPGLLLLHLCTLGLLARYRWGTRDEGGVVRALKRAPLPLGALVQRRLSATHVLTVLLGSMAVGVVFARSLHYQFYCWYWHSLPWLLWRSTSFPVPAKLVCFALLEYAWSYGVDRADGTPTPRSSISLQLAHLLLLIALGMAPPTTALECVPAPPDEGAYAHDGAADLAAAIVLVNNEHADEVAALAARRGAVSPADARGALLIAADGTSGELSIQLWEGRIVCVSTNGSALKHNVVPERMERDVVAGSRRQRYTSEELLDRIQRAARE</sequence>
<organism evidence="12 13">
    <name type="scientific">Chrysochromulina tobinii</name>
    <dbReference type="NCBI Taxonomy" id="1460289"/>
    <lineage>
        <taxon>Eukaryota</taxon>
        <taxon>Haptista</taxon>
        <taxon>Haptophyta</taxon>
        <taxon>Prymnesiophyceae</taxon>
        <taxon>Prymnesiales</taxon>
        <taxon>Chrysochromulinaceae</taxon>
        <taxon>Chrysochromulina</taxon>
    </lineage>
</organism>
<evidence type="ECO:0000256" key="8">
    <source>
        <dbReference type="ARBA" id="ARBA00022989"/>
    </source>
</evidence>
<reference evidence="13" key="1">
    <citation type="journal article" date="2015" name="PLoS Genet.">
        <title>Genome Sequence and Transcriptome Analyses of Chrysochromulina tobin: Metabolic Tools for Enhanced Algal Fitness in the Prominent Order Prymnesiales (Haptophyceae).</title>
        <authorList>
            <person name="Hovde B.T."/>
            <person name="Deodato C.R."/>
            <person name="Hunsperger H.M."/>
            <person name="Ryken S.A."/>
            <person name="Yost W."/>
            <person name="Jha R.K."/>
            <person name="Patterson J."/>
            <person name="Monnat R.J. Jr."/>
            <person name="Barlow S.B."/>
            <person name="Starkenburg S.R."/>
            <person name="Cattolico R.A."/>
        </authorList>
    </citation>
    <scope>NUCLEOTIDE SEQUENCE</scope>
    <source>
        <strain evidence="13">CCMP291</strain>
    </source>
</reference>
<evidence type="ECO:0000256" key="11">
    <source>
        <dbReference type="SAM" id="Phobius"/>
    </source>
</evidence>
<feature type="transmembrane region" description="Helical" evidence="11">
    <location>
        <begin position="12"/>
        <end position="29"/>
    </location>
</feature>
<protein>
    <recommendedName>
        <fullName evidence="3">dolichyl-P-Man:Man5GlcNAc2-PP-dolichol alpha-1,3-mannosyltransferase</fullName>
        <ecNumber evidence="3">2.4.1.258</ecNumber>
    </recommendedName>
</protein>
<dbReference type="EC" id="2.4.1.258" evidence="3"/>
<keyword evidence="6 11" id="KW-0812">Transmembrane</keyword>
<evidence type="ECO:0000313" key="12">
    <source>
        <dbReference type="EMBL" id="KOO26173.1"/>
    </source>
</evidence>
<comment type="catalytic activity">
    <reaction evidence="10">
        <text>an alpha-D-Man-(1-&gt;2)-alpha-D-Man-(1-&gt;2)-alpha-D-Man-(1-&gt;3)-[alpha-D-Man-(1-&gt;6)]-beta-D-Man-(1-&gt;4)-beta-D-GlcNAc-(1-&gt;4)-alpha-D-GlcNAc-diphospho-di-trans,poly-cis-dolichol + a di-trans,poly-cis-dolichyl beta-D-mannosyl phosphate = an alpha-D-Man-(1-&gt;2)-alpha-D-Man-(1-&gt;2)-alpha-D-Man-(1-&gt;3)-[alpha-D-Man-(1-&gt;3)-alpha-D-Man-(1-&gt;6)]-beta-D-Man-(1-&gt;4)-beta-D-GlcNAc-(1-&gt;4)-alpha-D-GlcNAc-diphospho-di-trans,poly-cis-dolichol + a di-trans,poly-cis-dolichyl phosphate + H(+)</text>
        <dbReference type="Rhea" id="RHEA:29527"/>
        <dbReference type="Rhea" id="RHEA-COMP:19498"/>
        <dbReference type="Rhea" id="RHEA-COMP:19501"/>
        <dbReference type="Rhea" id="RHEA-COMP:19516"/>
        <dbReference type="Rhea" id="RHEA-COMP:19517"/>
        <dbReference type="ChEBI" id="CHEBI:15378"/>
        <dbReference type="ChEBI" id="CHEBI:57683"/>
        <dbReference type="ChEBI" id="CHEBI:58211"/>
        <dbReference type="ChEBI" id="CHEBI:132515"/>
        <dbReference type="ChEBI" id="CHEBI:132516"/>
        <dbReference type="EC" id="2.4.1.258"/>
    </reaction>
    <physiologicalReaction direction="left-to-right" evidence="10">
        <dbReference type="Rhea" id="RHEA:29528"/>
    </physiologicalReaction>
</comment>
<dbReference type="Proteomes" id="UP000037460">
    <property type="component" value="Unassembled WGS sequence"/>
</dbReference>
<comment type="subcellular location">
    <subcellularLocation>
        <location evidence="1">Endoplasmic reticulum membrane</location>
        <topology evidence="1">Multi-pass membrane protein</topology>
    </subcellularLocation>
</comment>
<dbReference type="PANTHER" id="PTHR12646">
    <property type="entry name" value="NOT56 - RELATED"/>
    <property type="match status" value="1"/>
</dbReference>
<proteinExistence type="predicted"/>